<dbReference type="PROSITE" id="PS50931">
    <property type="entry name" value="HTH_LYSR"/>
    <property type="match status" value="1"/>
</dbReference>
<sequence>MRRVNFDLDAMRSFAVGIELGSFAKAADRLARSTSAVSAQLKKLEEQAGVALLRKSGRGMALTDAGEVMLGYARRMLELNDEAAMAVGATGLDGFVRLGLQEDFGEHLLPEVLGRFARSHSGVRIEAKVARNAELVSDMIGGRLDLALTWQGMQDTPYMEEVGRYQLEWIGPAGASPESLRNRGLPLPLVAFDAPCLMRTIATEALDRAGIPWRLTFTSHSLGAVWAAVAAGLGVTVRTRFGLRNNLRTLPAAEYGLPALPKVGLVLHRLEAESDPTCALLAADLRDSVSA</sequence>
<dbReference type="RefSeq" id="WP_040042466.1">
    <property type="nucleotide sequence ID" value="NZ_JWJG01000028.1"/>
</dbReference>
<dbReference type="GO" id="GO:0003700">
    <property type="term" value="F:DNA-binding transcription factor activity"/>
    <property type="evidence" value="ECO:0007669"/>
    <property type="project" value="InterPro"/>
</dbReference>
<evidence type="ECO:0000256" key="3">
    <source>
        <dbReference type="ARBA" id="ARBA00023125"/>
    </source>
</evidence>
<dbReference type="Gene3D" id="1.10.10.10">
    <property type="entry name" value="Winged helix-like DNA-binding domain superfamily/Winged helix DNA-binding domain"/>
    <property type="match status" value="1"/>
</dbReference>
<gene>
    <name evidence="6" type="ORF">TSA66_11505</name>
</gene>
<dbReference type="EMBL" id="JWJG01000028">
    <property type="protein sequence ID" value="KIF83659.1"/>
    <property type="molecule type" value="Genomic_DNA"/>
</dbReference>
<dbReference type="Proteomes" id="UP000031572">
    <property type="component" value="Unassembled WGS sequence"/>
</dbReference>
<dbReference type="InterPro" id="IPR036390">
    <property type="entry name" value="WH_DNA-bd_sf"/>
</dbReference>
<dbReference type="InterPro" id="IPR005119">
    <property type="entry name" value="LysR_subst-bd"/>
</dbReference>
<dbReference type="Gene3D" id="3.40.190.10">
    <property type="entry name" value="Periplasmic binding protein-like II"/>
    <property type="match status" value="2"/>
</dbReference>
<dbReference type="Pfam" id="PF00126">
    <property type="entry name" value="HTH_1"/>
    <property type="match status" value="1"/>
</dbReference>
<dbReference type="InterPro" id="IPR000847">
    <property type="entry name" value="LysR_HTH_N"/>
</dbReference>
<dbReference type="OrthoDB" id="6555293at2"/>
<dbReference type="InterPro" id="IPR036388">
    <property type="entry name" value="WH-like_DNA-bd_sf"/>
</dbReference>
<protein>
    <submittedName>
        <fullName evidence="6">LysR family transcriptional regulator</fullName>
    </submittedName>
</protein>
<proteinExistence type="inferred from homology"/>
<dbReference type="Pfam" id="PF03466">
    <property type="entry name" value="LysR_substrate"/>
    <property type="match status" value="1"/>
</dbReference>
<dbReference type="SUPFAM" id="SSF46785">
    <property type="entry name" value="Winged helix' DNA-binding domain"/>
    <property type="match status" value="1"/>
</dbReference>
<dbReference type="PANTHER" id="PTHR30579">
    <property type="entry name" value="TRANSCRIPTIONAL REGULATOR"/>
    <property type="match status" value="1"/>
</dbReference>
<dbReference type="PANTHER" id="PTHR30579:SF7">
    <property type="entry name" value="HTH-TYPE TRANSCRIPTIONAL REGULATOR LRHA-RELATED"/>
    <property type="match status" value="1"/>
</dbReference>
<evidence type="ECO:0000256" key="2">
    <source>
        <dbReference type="ARBA" id="ARBA00023015"/>
    </source>
</evidence>
<name>A0A0C2BUE7_9BURK</name>
<dbReference type="AlphaFoldDB" id="A0A0C2BUE7"/>
<keyword evidence="3" id="KW-0238">DNA-binding</keyword>
<evidence type="ECO:0000313" key="6">
    <source>
        <dbReference type="EMBL" id="KIF83659.1"/>
    </source>
</evidence>
<organism evidence="6 7">
    <name type="scientific">Noviherbaspirillum autotrophicum</name>
    <dbReference type="NCBI Taxonomy" id="709839"/>
    <lineage>
        <taxon>Bacteria</taxon>
        <taxon>Pseudomonadati</taxon>
        <taxon>Pseudomonadota</taxon>
        <taxon>Betaproteobacteria</taxon>
        <taxon>Burkholderiales</taxon>
        <taxon>Oxalobacteraceae</taxon>
        <taxon>Noviherbaspirillum</taxon>
    </lineage>
</organism>
<comment type="similarity">
    <text evidence="1">Belongs to the LysR transcriptional regulatory family.</text>
</comment>
<keyword evidence="7" id="KW-1185">Reference proteome</keyword>
<evidence type="ECO:0000256" key="4">
    <source>
        <dbReference type="ARBA" id="ARBA00023163"/>
    </source>
</evidence>
<feature type="domain" description="HTH lysR-type" evidence="5">
    <location>
        <begin position="6"/>
        <end position="63"/>
    </location>
</feature>
<keyword evidence="2" id="KW-0805">Transcription regulation</keyword>
<keyword evidence="4" id="KW-0804">Transcription</keyword>
<reference evidence="6 7" key="1">
    <citation type="submission" date="2014-12" db="EMBL/GenBank/DDBJ databases">
        <title>Denitrispirillum autotrophicum gen. nov., sp. nov., Denitrifying, Facultatively Autotrophic Bacteria Isolated from Rice Paddy Soil.</title>
        <authorList>
            <person name="Ishii S."/>
            <person name="Ashida N."/>
            <person name="Ohno H."/>
            <person name="Otsuka S."/>
            <person name="Yokota A."/>
            <person name="Senoo K."/>
        </authorList>
    </citation>
    <scope>NUCLEOTIDE SEQUENCE [LARGE SCALE GENOMIC DNA]</scope>
    <source>
        <strain evidence="6 7">TSA66</strain>
    </source>
</reference>
<evidence type="ECO:0000259" key="5">
    <source>
        <dbReference type="PROSITE" id="PS50931"/>
    </source>
</evidence>
<evidence type="ECO:0000313" key="7">
    <source>
        <dbReference type="Proteomes" id="UP000031572"/>
    </source>
</evidence>
<comment type="caution">
    <text evidence="6">The sequence shown here is derived from an EMBL/GenBank/DDBJ whole genome shotgun (WGS) entry which is preliminary data.</text>
</comment>
<dbReference type="InterPro" id="IPR050176">
    <property type="entry name" value="LTTR"/>
</dbReference>
<dbReference type="GO" id="GO:0003677">
    <property type="term" value="F:DNA binding"/>
    <property type="evidence" value="ECO:0007669"/>
    <property type="project" value="UniProtKB-KW"/>
</dbReference>
<dbReference type="STRING" id="709839.TSA66_11505"/>
<dbReference type="SUPFAM" id="SSF53850">
    <property type="entry name" value="Periplasmic binding protein-like II"/>
    <property type="match status" value="1"/>
</dbReference>
<accession>A0A0C2BUE7</accession>
<evidence type="ECO:0000256" key="1">
    <source>
        <dbReference type="ARBA" id="ARBA00009437"/>
    </source>
</evidence>